<name>A0A7C9CZH1_OPUST</name>
<sequence>MFPRSLYLLTIMAESDGVGLNKLQFTTKIPISLGLTPVVAKRSSRAPNITSSASFLAAAIDGRGGIECIAIGTTVSSPNPERSRIFLWNSREDSSKSPVNLECSMKSLNLTRR</sequence>
<organism evidence="1">
    <name type="scientific">Opuntia streptacantha</name>
    <name type="common">Prickly pear cactus</name>
    <name type="synonym">Opuntia cardona</name>
    <dbReference type="NCBI Taxonomy" id="393608"/>
    <lineage>
        <taxon>Eukaryota</taxon>
        <taxon>Viridiplantae</taxon>
        <taxon>Streptophyta</taxon>
        <taxon>Embryophyta</taxon>
        <taxon>Tracheophyta</taxon>
        <taxon>Spermatophyta</taxon>
        <taxon>Magnoliopsida</taxon>
        <taxon>eudicotyledons</taxon>
        <taxon>Gunneridae</taxon>
        <taxon>Pentapetalae</taxon>
        <taxon>Caryophyllales</taxon>
        <taxon>Cactineae</taxon>
        <taxon>Cactaceae</taxon>
        <taxon>Opuntioideae</taxon>
        <taxon>Opuntia</taxon>
    </lineage>
</organism>
<protein>
    <submittedName>
        <fullName evidence="1">Uncharacterized protein</fullName>
    </submittedName>
</protein>
<dbReference type="AlphaFoldDB" id="A0A7C9CZH1"/>
<proteinExistence type="predicted"/>
<reference evidence="1" key="1">
    <citation type="journal article" date="2013" name="J. Plant Res.">
        <title>Effect of fungi and light on seed germination of three Opuntia species from semiarid lands of central Mexico.</title>
        <authorList>
            <person name="Delgado-Sanchez P."/>
            <person name="Jimenez-Bremont J.F."/>
            <person name="Guerrero-Gonzalez Mde L."/>
            <person name="Flores J."/>
        </authorList>
    </citation>
    <scope>NUCLEOTIDE SEQUENCE</scope>
    <source>
        <tissue evidence="1">Cladode</tissue>
    </source>
</reference>
<dbReference type="EMBL" id="GISG01060478">
    <property type="protein sequence ID" value="MBA4627124.1"/>
    <property type="molecule type" value="Transcribed_RNA"/>
</dbReference>
<accession>A0A7C9CZH1</accession>
<reference evidence="1" key="2">
    <citation type="submission" date="2020-07" db="EMBL/GenBank/DDBJ databases">
        <authorList>
            <person name="Vera ALvarez R."/>
            <person name="Arias-Moreno D.M."/>
            <person name="Jimenez-Jacinto V."/>
            <person name="Jimenez-Bremont J.F."/>
            <person name="Swaminathan K."/>
            <person name="Moose S.P."/>
            <person name="Guerrero-Gonzalez M.L."/>
            <person name="Marino-Ramirez L."/>
            <person name="Landsman D."/>
            <person name="Rodriguez-Kessler M."/>
            <person name="Delgado-Sanchez P."/>
        </authorList>
    </citation>
    <scope>NUCLEOTIDE SEQUENCE</scope>
    <source>
        <tissue evidence="1">Cladode</tissue>
    </source>
</reference>
<evidence type="ECO:0000313" key="1">
    <source>
        <dbReference type="EMBL" id="MBA4627124.1"/>
    </source>
</evidence>